<sequence length="463" mass="53099">MIRLKKSIALNTLSFRIFALFWLSFSSLLAISLSLPFLDARLYSELVQSELNTYHGEIANAVHHNRLTHIINNNIVTTFDKFDSVRPVLIDKNGIILGAHEEEKNYIQKFSEQSHDVSAPRKKTFYDTKIAGPFTVYIDSEKDPYELFFISKVNPQLEIVTKIFNNPWMLISMIMLISTPLLWWLAQSIGKPLKNLQKSANAVALGNFQVNADLEKESTIELRQVGQSFNRMTLALNELLTHQQKLLSSISHELRTPLTRLQLSLALLRRKFGETSEINRIQKETLLLEKMINDLLLLARHQLNSHRERDIFPIKFLWKDILEDAKFEAEQKNLNLSINIQNKLEQLYINGNKSLLTSAIENIVRNALKYTKSSIEVTINIKDNFLFIALDDDGEGLPETEYEKIFKPFYRVDEARTRETGGTGLGLAIVHNVVHEHQGAVWASKSHLGGLKVTIKLPLWINK</sequence>
<dbReference type="InterPro" id="IPR005467">
    <property type="entry name" value="His_kinase_dom"/>
</dbReference>
<dbReference type="InterPro" id="IPR038515">
    <property type="entry name" value="CpxA_peri_sf"/>
</dbReference>
<dbReference type="SUPFAM" id="SSF55874">
    <property type="entry name" value="ATPase domain of HSP90 chaperone/DNA topoisomerase II/histidine kinase"/>
    <property type="match status" value="1"/>
</dbReference>
<keyword evidence="7" id="KW-0812">Transmembrane</keyword>
<dbReference type="InterPro" id="IPR050398">
    <property type="entry name" value="HssS/ArlS-like"/>
</dbReference>
<feature type="domain" description="HAMP" evidence="15">
    <location>
        <begin position="187"/>
        <end position="241"/>
    </location>
</feature>
<keyword evidence="10" id="KW-0067">ATP-binding</keyword>
<evidence type="ECO:0000256" key="10">
    <source>
        <dbReference type="ARBA" id="ARBA00022840"/>
    </source>
</evidence>
<protein>
    <recommendedName>
        <fullName evidence="3">histidine kinase</fullName>
        <ecNumber evidence="3">2.7.13.3</ecNumber>
    </recommendedName>
</protein>
<dbReference type="AlphaFoldDB" id="A0AB38H695"/>
<name>A0AB38H695_9PAST</name>
<dbReference type="Gene3D" id="6.10.340.10">
    <property type="match status" value="1"/>
</dbReference>
<dbReference type="Pfam" id="PF02518">
    <property type="entry name" value="HATPase_c"/>
    <property type="match status" value="1"/>
</dbReference>
<evidence type="ECO:0000256" key="4">
    <source>
        <dbReference type="ARBA" id="ARBA00022475"/>
    </source>
</evidence>
<dbReference type="GO" id="GO:0005524">
    <property type="term" value="F:ATP binding"/>
    <property type="evidence" value="ECO:0007669"/>
    <property type="project" value="UniProtKB-KW"/>
</dbReference>
<evidence type="ECO:0000256" key="9">
    <source>
        <dbReference type="ARBA" id="ARBA00022777"/>
    </source>
</evidence>
<dbReference type="PROSITE" id="PS50109">
    <property type="entry name" value="HIS_KIN"/>
    <property type="match status" value="1"/>
</dbReference>
<evidence type="ECO:0000256" key="12">
    <source>
        <dbReference type="ARBA" id="ARBA00023012"/>
    </source>
</evidence>
<dbReference type="InterPro" id="IPR058125">
    <property type="entry name" value="CpxA"/>
</dbReference>
<dbReference type="InterPro" id="IPR003594">
    <property type="entry name" value="HATPase_dom"/>
</dbReference>
<dbReference type="PANTHER" id="PTHR45528:SF1">
    <property type="entry name" value="SENSOR HISTIDINE KINASE CPXA"/>
    <property type="match status" value="1"/>
</dbReference>
<keyword evidence="5" id="KW-0597">Phosphoprotein</keyword>
<reference evidence="16 17" key="1">
    <citation type="submission" date="2018-06" db="EMBL/GenBank/DDBJ databases">
        <authorList>
            <consortium name="Pathogen Informatics"/>
            <person name="Doyle S."/>
        </authorList>
    </citation>
    <scope>NUCLEOTIDE SEQUENCE [LARGE SCALE GENOMIC DNA]</scope>
    <source>
        <strain evidence="16 17">NCTC8540</strain>
    </source>
</reference>
<dbReference type="CDD" id="cd00082">
    <property type="entry name" value="HisKA"/>
    <property type="match status" value="1"/>
</dbReference>
<dbReference type="InterPro" id="IPR036890">
    <property type="entry name" value="HATPase_C_sf"/>
</dbReference>
<keyword evidence="6 16" id="KW-0808">Transferase</keyword>
<dbReference type="SMART" id="SM00387">
    <property type="entry name" value="HATPase_c"/>
    <property type="match status" value="1"/>
</dbReference>
<dbReference type="Gene3D" id="3.30.450.210">
    <property type="entry name" value="Two-component sensor protein CpxA, periplasmic domain"/>
    <property type="match status" value="1"/>
</dbReference>
<dbReference type="Gene3D" id="3.30.565.10">
    <property type="entry name" value="Histidine kinase-like ATPase, C-terminal domain"/>
    <property type="match status" value="1"/>
</dbReference>
<evidence type="ECO:0000256" key="2">
    <source>
        <dbReference type="ARBA" id="ARBA00004651"/>
    </source>
</evidence>
<dbReference type="InterPro" id="IPR003660">
    <property type="entry name" value="HAMP_dom"/>
</dbReference>
<dbReference type="GO" id="GO:0005886">
    <property type="term" value="C:plasma membrane"/>
    <property type="evidence" value="ECO:0007669"/>
    <property type="project" value="UniProtKB-SubCell"/>
</dbReference>
<organism evidence="16 17">
    <name type="scientific">Canicola haemoglobinophilus</name>
    <dbReference type="NCBI Taxonomy" id="733"/>
    <lineage>
        <taxon>Bacteria</taxon>
        <taxon>Pseudomonadati</taxon>
        <taxon>Pseudomonadota</taxon>
        <taxon>Gammaproteobacteria</taxon>
        <taxon>Pasteurellales</taxon>
        <taxon>Pasteurellaceae</taxon>
        <taxon>Canicola</taxon>
    </lineage>
</organism>
<dbReference type="InterPro" id="IPR036097">
    <property type="entry name" value="HisK_dim/P_sf"/>
</dbReference>
<accession>A0AB38H695</accession>
<keyword evidence="12" id="KW-0902">Two-component regulatory system</keyword>
<keyword evidence="8" id="KW-0547">Nucleotide-binding</keyword>
<dbReference type="GO" id="GO:0000155">
    <property type="term" value="F:phosphorelay sensor kinase activity"/>
    <property type="evidence" value="ECO:0007669"/>
    <property type="project" value="InterPro"/>
</dbReference>
<dbReference type="PANTHER" id="PTHR45528">
    <property type="entry name" value="SENSOR HISTIDINE KINASE CPXA"/>
    <property type="match status" value="1"/>
</dbReference>
<evidence type="ECO:0000313" key="17">
    <source>
        <dbReference type="Proteomes" id="UP000254496"/>
    </source>
</evidence>
<feature type="domain" description="Histidine kinase" evidence="14">
    <location>
        <begin position="249"/>
        <end position="461"/>
    </location>
</feature>
<dbReference type="CDD" id="cd06225">
    <property type="entry name" value="HAMP"/>
    <property type="match status" value="1"/>
</dbReference>
<dbReference type="SMART" id="SM00388">
    <property type="entry name" value="HisKA"/>
    <property type="match status" value="1"/>
</dbReference>
<dbReference type="FunFam" id="3.30.565.10:FF:000011">
    <property type="entry name" value="Sensor histidine kinase CpxA"/>
    <property type="match status" value="1"/>
</dbReference>
<dbReference type="InterPro" id="IPR003661">
    <property type="entry name" value="HisK_dim/P_dom"/>
</dbReference>
<dbReference type="NCBIfam" id="NF007007">
    <property type="entry name" value="PRK09470.1"/>
    <property type="match status" value="1"/>
</dbReference>
<evidence type="ECO:0000256" key="13">
    <source>
        <dbReference type="ARBA" id="ARBA00023136"/>
    </source>
</evidence>
<evidence type="ECO:0000256" key="11">
    <source>
        <dbReference type="ARBA" id="ARBA00022989"/>
    </source>
</evidence>
<dbReference type="EMBL" id="UGHJ01000001">
    <property type="protein sequence ID" value="STO67651.1"/>
    <property type="molecule type" value="Genomic_DNA"/>
</dbReference>
<keyword evidence="4" id="KW-1003">Cell membrane</keyword>
<dbReference type="Pfam" id="PF00512">
    <property type="entry name" value="HisKA"/>
    <property type="match status" value="1"/>
</dbReference>
<evidence type="ECO:0000259" key="14">
    <source>
        <dbReference type="PROSITE" id="PS50109"/>
    </source>
</evidence>
<proteinExistence type="predicted"/>
<evidence type="ECO:0000256" key="5">
    <source>
        <dbReference type="ARBA" id="ARBA00022553"/>
    </source>
</evidence>
<evidence type="ECO:0000256" key="6">
    <source>
        <dbReference type="ARBA" id="ARBA00022679"/>
    </source>
</evidence>
<evidence type="ECO:0000256" key="1">
    <source>
        <dbReference type="ARBA" id="ARBA00000085"/>
    </source>
</evidence>
<evidence type="ECO:0000256" key="3">
    <source>
        <dbReference type="ARBA" id="ARBA00012438"/>
    </source>
</evidence>
<keyword evidence="9" id="KW-0418">Kinase</keyword>
<dbReference type="PROSITE" id="PS50885">
    <property type="entry name" value="HAMP"/>
    <property type="match status" value="1"/>
</dbReference>
<comment type="catalytic activity">
    <reaction evidence="1">
        <text>ATP + protein L-histidine = ADP + protein N-phospho-L-histidine.</text>
        <dbReference type="EC" id="2.7.13.3"/>
    </reaction>
</comment>
<dbReference type="EC" id="2.7.13.3" evidence="3"/>
<evidence type="ECO:0000256" key="8">
    <source>
        <dbReference type="ARBA" id="ARBA00022741"/>
    </source>
</evidence>
<dbReference type="Proteomes" id="UP000254496">
    <property type="component" value="Unassembled WGS sequence"/>
</dbReference>
<evidence type="ECO:0000259" key="15">
    <source>
        <dbReference type="PROSITE" id="PS50885"/>
    </source>
</evidence>
<dbReference type="SUPFAM" id="SSF47384">
    <property type="entry name" value="Homodimeric domain of signal transducing histidine kinase"/>
    <property type="match status" value="1"/>
</dbReference>
<keyword evidence="13" id="KW-0472">Membrane</keyword>
<evidence type="ECO:0000313" key="16">
    <source>
        <dbReference type="EMBL" id="STO67651.1"/>
    </source>
</evidence>
<dbReference type="Pfam" id="PF00672">
    <property type="entry name" value="HAMP"/>
    <property type="match status" value="1"/>
</dbReference>
<evidence type="ECO:0000256" key="7">
    <source>
        <dbReference type="ARBA" id="ARBA00022692"/>
    </source>
</evidence>
<dbReference type="InterPro" id="IPR004358">
    <property type="entry name" value="Sig_transdc_His_kin-like_C"/>
</dbReference>
<keyword evidence="11" id="KW-1133">Transmembrane helix</keyword>
<comment type="caution">
    <text evidence="16">The sequence shown here is derived from an EMBL/GenBank/DDBJ whole genome shotgun (WGS) entry which is preliminary data.</text>
</comment>
<dbReference type="PRINTS" id="PR00344">
    <property type="entry name" value="BCTRLSENSOR"/>
</dbReference>
<dbReference type="SMART" id="SM00304">
    <property type="entry name" value="HAMP"/>
    <property type="match status" value="1"/>
</dbReference>
<dbReference type="Gene3D" id="1.10.287.130">
    <property type="match status" value="1"/>
</dbReference>
<comment type="subcellular location">
    <subcellularLocation>
        <location evidence="2">Cell membrane</location>
        <topology evidence="2">Multi-pass membrane protein</topology>
    </subcellularLocation>
</comment>
<gene>
    <name evidence="16" type="primary">cpxA</name>
    <name evidence="16" type="ORF">NCTC8540_00113</name>
</gene>